<name>A0ABM8EHW0_9BACT</name>
<dbReference type="InterPro" id="IPR003593">
    <property type="entry name" value="AAA+_ATPase"/>
</dbReference>
<reference evidence="5 6" key="1">
    <citation type="submission" date="2022-12" db="EMBL/GenBank/DDBJ databases">
        <title>Polyphasic characterization of Geotalea uranireducens NIT-SL11 newly isolated from a complex of sewage sludge and microbially reduced graphene oxide.</title>
        <authorList>
            <person name="Xie L."/>
            <person name="Yoshida N."/>
            <person name="Meng L."/>
        </authorList>
    </citation>
    <scope>NUCLEOTIDE SEQUENCE [LARGE SCALE GENOMIC DNA]</scope>
    <source>
        <strain evidence="5 6">NIT-SL11</strain>
    </source>
</reference>
<evidence type="ECO:0000256" key="3">
    <source>
        <dbReference type="ARBA" id="ARBA00022840"/>
    </source>
</evidence>
<feature type="domain" description="ABC transporter" evidence="4">
    <location>
        <begin position="7"/>
        <end position="242"/>
    </location>
</feature>
<dbReference type="EMBL" id="AP027151">
    <property type="protein sequence ID" value="BDV42006.1"/>
    <property type="molecule type" value="Genomic_DNA"/>
</dbReference>
<dbReference type="PROSITE" id="PS50893">
    <property type="entry name" value="ABC_TRANSPORTER_2"/>
    <property type="match status" value="1"/>
</dbReference>
<protein>
    <submittedName>
        <fullName evidence="5">ABC transporter ATP-binding protein</fullName>
    </submittedName>
</protein>
<keyword evidence="6" id="KW-1185">Reference proteome</keyword>
<dbReference type="RefSeq" id="WP_282002192.1">
    <property type="nucleotide sequence ID" value="NZ_AP027151.1"/>
</dbReference>
<dbReference type="PROSITE" id="PS00211">
    <property type="entry name" value="ABC_TRANSPORTER_1"/>
    <property type="match status" value="1"/>
</dbReference>
<evidence type="ECO:0000313" key="6">
    <source>
        <dbReference type="Proteomes" id="UP001317705"/>
    </source>
</evidence>
<evidence type="ECO:0000313" key="5">
    <source>
        <dbReference type="EMBL" id="BDV42006.1"/>
    </source>
</evidence>
<accession>A0ABM8EHW0</accession>
<evidence type="ECO:0000256" key="2">
    <source>
        <dbReference type="ARBA" id="ARBA00022741"/>
    </source>
</evidence>
<keyword evidence="2" id="KW-0547">Nucleotide-binding</keyword>
<dbReference type="InterPro" id="IPR027417">
    <property type="entry name" value="P-loop_NTPase"/>
</dbReference>
<dbReference type="GO" id="GO:0005524">
    <property type="term" value="F:ATP binding"/>
    <property type="evidence" value="ECO:0007669"/>
    <property type="project" value="UniProtKB-KW"/>
</dbReference>
<keyword evidence="3 5" id="KW-0067">ATP-binding</keyword>
<evidence type="ECO:0000259" key="4">
    <source>
        <dbReference type="PROSITE" id="PS50893"/>
    </source>
</evidence>
<evidence type="ECO:0000256" key="1">
    <source>
        <dbReference type="ARBA" id="ARBA00022448"/>
    </source>
</evidence>
<dbReference type="SMART" id="SM00382">
    <property type="entry name" value="AAA"/>
    <property type="match status" value="1"/>
</dbReference>
<gene>
    <name evidence="5" type="ORF">GURASL_09290</name>
</gene>
<dbReference type="Gene3D" id="3.40.50.300">
    <property type="entry name" value="P-loop containing nucleotide triphosphate hydrolases"/>
    <property type="match status" value="1"/>
</dbReference>
<dbReference type="InterPro" id="IPR017871">
    <property type="entry name" value="ABC_transporter-like_CS"/>
</dbReference>
<dbReference type="Proteomes" id="UP001317705">
    <property type="component" value="Chromosome"/>
</dbReference>
<dbReference type="PANTHER" id="PTHR43023:SF6">
    <property type="entry name" value="INTERMEMBRANE PHOSPHOLIPID TRANSPORT SYSTEM ATP-BINDING PROTEIN MLAF"/>
    <property type="match status" value="1"/>
</dbReference>
<organism evidence="5 6">
    <name type="scientific">Geotalea uraniireducens</name>
    <dbReference type="NCBI Taxonomy" id="351604"/>
    <lineage>
        <taxon>Bacteria</taxon>
        <taxon>Pseudomonadati</taxon>
        <taxon>Thermodesulfobacteriota</taxon>
        <taxon>Desulfuromonadia</taxon>
        <taxon>Geobacterales</taxon>
        <taxon>Geobacteraceae</taxon>
        <taxon>Geotalea</taxon>
    </lineage>
</organism>
<dbReference type="InterPro" id="IPR003439">
    <property type="entry name" value="ABC_transporter-like_ATP-bd"/>
</dbReference>
<proteinExistence type="predicted"/>
<keyword evidence="1" id="KW-0813">Transport</keyword>
<dbReference type="PANTHER" id="PTHR43023">
    <property type="entry name" value="PROTEIN TRIGALACTOSYLDIACYLGLYCEROL 3, CHLOROPLASTIC"/>
    <property type="match status" value="1"/>
</dbReference>
<dbReference type="Pfam" id="PF00005">
    <property type="entry name" value="ABC_tran"/>
    <property type="match status" value="1"/>
</dbReference>
<sequence length="266" mass="29090">MADERGIRMTQLSYSVGGRQILDRFDLFLEPGVNRTILGKSGAGKTTILKLLLGLIPPDSGSVAIDGATIGGLGESELIRVRKKIAIVFQGGALFDSMTVGENVGYRLFEEGTLSEAEIERIVLEKLGFVGLEDSINLYPAELSGGMKKRVAIARALAADPDYVFFDEPTTGLDPIGVYNIRHLMLRLQAEGKTTLMVTHDLETAFAVSQRFSFLHDARLIFEGTEAELRQADLPEICEFLAPSDRSLFRGRPLSVAYHGNGRGDR</sequence>
<dbReference type="SUPFAM" id="SSF52540">
    <property type="entry name" value="P-loop containing nucleoside triphosphate hydrolases"/>
    <property type="match status" value="1"/>
</dbReference>